<dbReference type="InterPro" id="IPR055414">
    <property type="entry name" value="LRR_R13L4/SHOC2-like"/>
</dbReference>
<feature type="domain" description="Disease resistance R13L4/SHOC-2-like LRR" evidence="5">
    <location>
        <begin position="263"/>
        <end position="373"/>
    </location>
</feature>
<dbReference type="SUPFAM" id="SSF52540">
    <property type="entry name" value="P-loop containing nucleoside triphosphate hydrolases"/>
    <property type="match status" value="1"/>
</dbReference>
<evidence type="ECO:0000256" key="1">
    <source>
        <dbReference type="ARBA" id="ARBA00022737"/>
    </source>
</evidence>
<evidence type="ECO:0000259" key="3">
    <source>
        <dbReference type="Pfam" id="PF00582"/>
    </source>
</evidence>
<accession>A0AAP0NI29</accession>
<dbReference type="GO" id="GO:0016208">
    <property type="term" value="F:AMP binding"/>
    <property type="evidence" value="ECO:0007669"/>
    <property type="project" value="TreeGrafter"/>
</dbReference>
<dbReference type="InterPro" id="IPR032675">
    <property type="entry name" value="LRR_dom_sf"/>
</dbReference>
<dbReference type="GO" id="GO:0006952">
    <property type="term" value="P:defense response"/>
    <property type="evidence" value="ECO:0007669"/>
    <property type="project" value="UniProtKB-KW"/>
</dbReference>
<dbReference type="Pfam" id="PF00582">
    <property type="entry name" value="Usp"/>
    <property type="match status" value="1"/>
</dbReference>
<keyword evidence="1" id="KW-0677">Repeat</keyword>
<organism evidence="6 7">
    <name type="scientific">Liquidambar formosana</name>
    <name type="common">Formosan gum</name>
    <dbReference type="NCBI Taxonomy" id="63359"/>
    <lineage>
        <taxon>Eukaryota</taxon>
        <taxon>Viridiplantae</taxon>
        <taxon>Streptophyta</taxon>
        <taxon>Embryophyta</taxon>
        <taxon>Tracheophyta</taxon>
        <taxon>Spermatophyta</taxon>
        <taxon>Magnoliopsida</taxon>
        <taxon>eudicotyledons</taxon>
        <taxon>Gunneridae</taxon>
        <taxon>Pentapetalae</taxon>
        <taxon>Saxifragales</taxon>
        <taxon>Altingiaceae</taxon>
        <taxon>Liquidambar</taxon>
    </lineage>
</organism>
<gene>
    <name evidence="6" type="ORF">L1049_002551</name>
</gene>
<protein>
    <submittedName>
        <fullName evidence="6">Uncharacterized protein</fullName>
    </submittedName>
</protein>
<dbReference type="InterPro" id="IPR006016">
    <property type="entry name" value="UspA"/>
</dbReference>
<feature type="domain" description="NB-ARC" evidence="4">
    <location>
        <begin position="63"/>
        <end position="215"/>
    </location>
</feature>
<dbReference type="PANTHER" id="PTHR47710">
    <property type="entry name" value="ADENINE NUCLEOTIDE ALPHA HYDROLASES-LIKE SUPERFAMILY PROTEIN"/>
    <property type="match status" value="1"/>
</dbReference>
<evidence type="ECO:0000313" key="6">
    <source>
        <dbReference type="EMBL" id="KAK9272180.1"/>
    </source>
</evidence>
<dbReference type="Gene3D" id="3.80.10.10">
    <property type="entry name" value="Ribonuclease Inhibitor"/>
    <property type="match status" value="2"/>
</dbReference>
<sequence>MRKASVKYDVARKIKELLARLDKISREKEKFNLKQLQGGSPKTPDRPLTGYFVESSVIVGREVDKENIINLLLSDDEDGNDHVSVIPIVGMGGLGKTILAQLVFNDERIKSHFKNPMMWVCVTTHFDLNRILREMIEFHSAMKLDDKLSRPLLESRLLDILTGNRFLLVLDDLWTVNDEDWESLQRLLKQGGKGSRVLVTSRITTISENLCAKPCYRLSYLPDEKYGRQPSLEMIKSSKKLRAILLPGYDLKNLEQPLDKMFHAMSYVRVLDLSSSTMLTLPKSIEKLELLRYLDLSNTEIKELPNTICNLSNLQTLKLLRCLWLFELPKDLSNLISLRHLELDDMFWNKVLCLGHLPHLRQLYIKGMLDLEEWSTWEAQRPSQLDTLKISNCPNLTKLPPFFPTLRVLKIKNCNSLKALPVVFSLQFLILIDNLALEDWNEVQFKCISNENDQGKPTIRFSFLNLLELKVNGCPKLQALPGVFFPQKLEISGCELLTTLPVTEYAQRFQHMALDSCPDGTLVKAIPNTSSLYSLVISNISNLISLPKWPNLPGLKALYIRGCKDLESLAEEEERSFRSLTSLKLLSIRDCPKLVTLPKEGLPTALECITIGSCNNLNKNNKINPLRLVNSIHGYSSELLRDIEPLTKVVLLTDRERNQMEENPSRASRKNGTHQAWRAKPTRKSPYPVDDGGDLIECSAQYCKSCTAGLVADCVAVCCCPCALVNLLALAFVKVPWMVGRRCLGFGKRKGRRVEMKRKCDKSGNEWEVDRDGNLKKVRAEEGKSEIMTCGFGEEEGMENVCARYEAERVWLELYQPSRTLKGAQCALSISAPPTSGEPCPLLIKRRGKREEANRRPSRVREEVLEREEVLLERDRVSDRQREMEGPATRIMLGVNESTIKGYPHASISSRGAFEWTLQKIVRSNTSGFKLLFLHVQVPDEDGFDDMDSIYASPEDFRSMKCRDRARGLHLLEYFVNRCHEIGVACEAWIKRGDPKEVICHEVKRVQPDLLVLGSRGLGPFQRVFVGTVSEFAVKHAECPVVTIKRRPDETPQDPVDD</sequence>
<evidence type="ECO:0000313" key="7">
    <source>
        <dbReference type="Proteomes" id="UP001415857"/>
    </source>
</evidence>
<dbReference type="Pfam" id="PF00931">
    <property type="entry name" value="NB-ARC"/>
    <property type="match status" value="1"/>
</dbReference>
<feature type="domain" description="UspA" evidence="3">
    <location>
        <begin position="907"/>
        <end position="1045"/>
    </location>
</feature>
<keyword evidence="7" id="KW-1185">Reference proteome</keyword>
<dbReference type="FunFam" id="3.40.50.620:FF:000142">
    <property type="entry name" value="Universal stress protein A-like protein"/>
    <property type="match status" value="1"/>
</dbReference>
<dbReference type="PANTHER" id="PTHR47710:SF1">
    <property type="entry name" value="ADENINE NUCLEOTIDE ALPHA HYDROLASES-LIKE SUPERFAMILY PROTEIN"/>
    <property type="match status" value="1"/>
</dbReference>
<comment type="caution">
    <text evidence="6">The sequence shown here is derived from an EMBL/GenBank/DDBJ whole genome shotgun (WGS) entry which is preliminary data.</text>
</comment>
<dbReference type="EMBL" id="JBBPBK010000013">
    <property type="protein sequence ID" value="KAK9272180.1"/>
    <property type="molecule type" value="Genomic_DNA"/>
</dbReference>
<dbReference type="Gene3D" id="3.40.50.300">
    <property type="entry name" value="P-loop containing nucleotide triphosphate hydrolases"/>
    <property type="match status" value="1"/>
</dbReference>
<dbReference type="PRINTS" id="PR00364">
    <property type="entry name" value="DISEASERSIST"/>
</dbReference>
<dbReference type="Proteomes" id="UP001415857">
    <property type="component" value="Unassembled WGS sequence"/>
</dbReference>
<evidence type="ECO:0000259" key="5">
    <source>
        <dbReference type="Pfam" id="PF23598"/>
    </source>
</evidence>
<dbReference type="InterPro" id="IPR027417">
    <property type="entry name" value="P-loop_NTPase"/>
</dbReference>
<proteinExistence type="predicted"/>
<dbReference type="CDD" id="cd23659">
    <property type="entry name" value="USP_At3g01520-like"/>
    <property type="match status" value="1"/>
</dbReference>
<evidence type="ECO:0000256" key="2">
    <source>
        <dbReference type="SAM" id="MobiDB-lite"/>
    </source>
</evidence>
<dbReference type="InterPro" id="IPR002182">
    <property type="entry name" value="NB-ARC"/>
</dbReference>
<dbReference type="SUPFAM" id="SSF52402">
    <property type="entry name" value="Adenine nucleotide alpha hydrolases-like"/>
    <property type="match status" value="1"/>
</dbReference>
<name>A0AAP0NI29_LIQFO</name>
<evidence type="ECO:0000259" key="4">
    <source>
        <dbReference type="Pfam" id="PF00931"/>
    </source>
</evidence>
<dbReference type="SUPFAM" id="SSF52058">
    <property type="entry name" value="L domain-like"/>
    <property type="match status" value="2"/>
</dbReference>
<dbReference type="GO" id="GO:0043531">
    <property type="term" value="F:ADP binding"/>
    <property type="evidence" value="ECO:0007669"/>
    <property type="project" value="InterPro"/>
</dbReference>
<dbReference type="AlphaFoldDB" id="A0AAP0NI29"/>
<feature type="region of interest" description="Disordered" evidence="2">
    <location>
        <begin position="658"/>
        <end position="686"/>
    </location>
</feature>
<dbReference type="InterPro" id="IPR014729">
    <property type="entry name" value="Rossmann-like_a/b/a_fold"/>
</dbReference>
<dbReference type="Gene3D" id="3.40.50.620">
    <property type="entry name" value="HUPs"/>
    <property type="match status" value="1"/>
</dbReference>
<dbReference type="Pfam" id="PF23598">
    <property type="entry name" value="LRR_14"/>
    <property type="match status" value="1"/>
</dbReference>
<dbReference type="InterPro" id="IPR044187">
    <property type="entry name" value="At3g01520-like_plant"/>
</dbReference>
<reference evidence="6 7" key="1">
    <citation type="journal article" date="2024" name="Plant J.">
        <title>Genome sequences and population genomics reveal climatic adaptation and genomic divergence between two closely related sweetgum species.</title>
        <authorList>
            <person name="Xu W.Q."/>
            <person name="Ren C.Q."/>
            <person name="Zhang X.Y."/>
            <person name="Comes H.P."/>
            <person name="Liu X.H."/>
            <person name="Li Y.G."/>
            <person name="Kettle C.J."/>
            <person name="Jalonen R."/>
            <person name="Gaisberger H."/>
            <person name="Ma Y.Z."/>
            <person name="Qiu Y.X."/>
        </authorList>
    </citation>
    <scope>NUCLEOTIDE SEQUENCE [LARGE SCALE GENOMIC DNA]</scope>
    <source>
        <strain evidence="6">Hangzhou</strain>
    </source>
</reference>